<evidence type="ECO:0000256" key="1">
    <source>
        <dbReference type="SAM" id="Phobius"/>
    </source>
</evidence>
<dbReference type="RefSeq" id="WP_344970925.1">
    <property type="nucleotide sequence ID" value="NZ_BAABDD010000009.1"/>
</dbReference>
<dbReference type="Proteomes" id="UP001500908">
    <property type="component" value="Unassembled WGS sequence"/>
</dbReference>
<gene>
    <name evidence="2" type="ORF">GCM10022402_23880</name>
</gene>
<evidence type="ECO:0000313" key="2">
    <source>
        <dbReference type="EMBL" id="GAA3743415.1"/>
    </source>
</evidence>
<accession>A0ABP7FM83</accession>
<proteinExistence type="predicted"/>
<evidence type="ECO:0000313" key="3">
    <source>
        <dbReference type="Proteomes" id="UP001500908"/>
    </source>
</evidence>
<reference evidence="3" key="1">
    <citation type="journal article" date="2019" name="Int. J. Syst. Evol. Microbiol.">
        <title>The Global Catalogue of Microorganisms (GCM) 10K type strain sequencing project: providing services to taxonomists for standard genome sequencing and annotation.</title>
        <authorList>
            <consortium name="The Broad Institute Genomics Platform"/>
            <consortium name="The Broad Institute Genome Sequencing Center for Infectious Disease"/>
            <person name="Wu L."/>
            <person name="Ma J."/>
        </authorList>
    </citation>
    <scope>NUCLEOTIDE SEQUENCE [LARGE SCALE GENOMIC DNA]</scope>
    <source>
        <strain evidence="3">JCM 17137</strain>
    </source>
</reference>
<name>A0ABP7FM83_9ACTN</name>
<feature type="transmembrane region" description="Helical" evidence="1">
    <location>
        <begin position="31"/>
        <end position="48"/>
    </location>
</feature>
<comment type="caution">
    <text evidence="2">The sequence shown here is derived from an EMBL/GenBank/DDBJ whole genome shotgun (WGS) entry which is preliminary data.</text>
</comment>
<keyword evidence="1" id="KW-0812">Transmembrane</keyword>
<sequence>MTQPMWALLLIALSGLLLGGAITTWRASKLLAVALGACAALALAAGVLRSGYF</sequence>
<keyword evidence="1" id="KW-0472">Membrane</keyword>
<organism evidence="2 3">
    <name type="scientific">Salinactinospora qingdaonensis</name>
    <dbReference type="NCBI Taxonomy" id="702744"/>
    <lineage>
        <taxon>Bacteria</taxon>
        <taxon>Bacillati</taxon>
        <taxon>Actinomycetota</taxon>
        <taxon>Actinomycetes</taxon>
        <taxon>Streptosporangiales</taxon>
        <taxon>Nocardiopsidaceae</taxon>
        <taxon>Salinactinospora</taxon>
    </lineage>
</organism>
<dbReference type="EMBL" id="BAABDD010000009">
    <property type="protein sequence ID" value="GAA3743415.1"/>
    <property type="molecule type" value="Genomic_DNA"/>
</dbReference>
<protein>
    <submittedName>
        <fullName evidence="2">Uncharacterized protein</fullName>
    </submittedName>
</protein>
<keyword evidence="1" id="KW-1133">Transmembrane helix</keyword>
<keyword evidence="3" id="KW-1185">Reference proteome</keyword>